<dbReference type="EMBL" id="JACJTA010000039">
    <property type="protein sequence ID" value="MBD2606368.1"/>
    <property type="molecule type" value="Genomic_DNA"/>
</dbReference>
<protein>
    <submittedName>
        <fullName evidence="1">UPF0175 family protein</fullName>
    </submittedName>
</protein>
<accession>A0ABR8GTB9</accession>
<evidence type="ECO:0000313" key="2">
    <source>
        <dbReference type="Proteomes" id="UP000660380"/>
    </source>
</evidence>
<dbReference type="Proteomes" id="UP000660380">
    <property type="component" value="Unassembled WGS sequence"/>
</dbReference>
<comment type="caution">
    <text evidence="1">The sequence shown here is derived from an EMBL/GenBank/DDBJ whole genome shotgun (WGS) entry which is preliminary data.</text>
</comment>
<dbReference type="Pfam" id="PF03683">
    <property type="entry name" value="UPF0175"/>
    <property type="match status" value="1"/>
</dbReference>
<dbReference type="RefSeq" id="WP_072022186.1">
    <property type="nucleotide sequence ID" value="NZ_JACJTA010000039.1"/>
</dbReference>
<name>A0ABR8GTB9_9CYAN</name>
<organism evidence="1 2">
    <name type="scientific">Scytonema hofmannii FACHB-248</name>
    <dbReference type="NCBI Taxonomy" id="1842502"/>
    <lineage>
        <taxon>Bacteria</taxon>
        <taxon>Bacillati</taxon>
        <taxon>Cyanobacteriota</taxon>
        <taxon>Cyanophyceae</taxon>
        <taxon>Nostocales</taxon>
        <taxon>Scytonemataceae</taxon>
        <taxon>Scytonema</taxon>
    </lineage>
</organism>
<sequence>MPSEWYQKQEISIEKAAFVAGLNRRDFLAALAHEKVDVFSVDFDDLERELYHVGKLLTM</sequence>
<evidence type="ECO:0000313" key="1">
    <source>
        <dbReference type="EMBL" id="MBD2606368.1"/>
    </source>
</evidence>
<keyword evidence="2" id="KW-1185">Reference proteome</keyword>
<gene>
    <name evidence="1" type="ORF">H6G81_17980</name>
</gene>
<proteinExistence type="predicted"/>
<dbReference type="InterPro" id="IPR005368">
    <property type="entry name" value="UPF0175"/>
</dbReference>
<reference evidence="1 2" key="1">
    <citation type="journal article" date="2020" name="ISME J.">
        <title>Comparative genomics reveals insights into cyanobacterial evolution and habitat adaptation.</title>
        <authorList>
            <person name="Chen M.Y."/>
            <person name="Teng W.K."/>
            <person name="Zhao L."/>
            <person name="Hu C.X."/>
            <person name="Zhou Y.K."/>
            <person name="Han B.P."/>
            <person name="Song L.R."/>
            <person name="Shu W.S."/>
        </authorList>
    </citation>
    <scope>NUCLEOTIDE SEQUENCE [LARGE SCALE GENOMIC DNA]</scope>
    <source>
        <strain evidence="1 2">FACHB-248</strain>
    </source>
</reference>